<name>A0A6V8LFK9_9ACTN</name>
<dbReference type="InterPro" id="IPR045597">
    <property type="entry name" value="DUF6458"/>
</dbReference>
<reference evidence="3 4" key="1">
    <citation type="submission" date="2020-03" db="EMBL/GenBank/DDBJ databases">
        <title>Whole genome shotgun sequence of Phytohabitans rumicis NBRC 108638.</title>
        <authorList>
            <person name="Komaki H."/>
            <person name="Tamura T."/>
        </authorList>
    </citation>
    <scope>NUCLEOTIDE SEQUENCE [LARGE SCALE GENOMIC DNA]</scope>
    <source>
        <strain evidence="3 4">NBRC 108638</strain>
    </source>
</reference>
<keyword evidence="4" id="KW-1185">Reference proteome</keyword>
<evidence type="ECO:0000256" key="1">
    <source>
        <dbReference type="SAM" id="Phobius"/>
    </source>
</evidence>
<comment type="caution">
    <text evidence="3">The sequence shown here is derived from an EMBL/GenBank/DDBJ whole genome shotgun (WGS) entry which is preliminary data.</text>
</comment>
<evidence type="ECO:0000313" key="4">
    <source>
        <dbReference type="Proteomes" id="UP000482960"/>
    </source>
</evidence>
<feature type="transmembrane region" description="Helical" evidence="1">
    <location>
        <begin position="83"/>
        <end position="101"/>
    </location>
</feature>
<proteinExistence type="predicted"/>
<sequence length="127" mass="13776">MIGVLLRGELFPYRDEFQTVPRANSRIVVKFAKSDVAHRMRLGCLPGGDPTGMGIGVGMLLIVVGAILTFAVETTIAGLDLDVVGWILMLAGVAGLILFFYMSRRRRPNGAVVTERRSYDDVGQPPA</sequence>
<dbReference type="Proteomes" id="UP000482960">
    <property type="component" value="Unassembled WGS sequence"/>
</dbReference>
<gene>
    <name evidence="3" type="ORF">Prum_096750</name>
</gene>
<organism evidence="3 4">
    <name type="scientific">Phytohabitans rumicis</name>
    <dbReference type="NCBI Taxonomy" id="1076125"/>
    <lineage>
        <taxon>Bacteria</taxon>
        <taxon>Bacillati</taxon>
        <taxon>Actinomycetota</taxon>
        <taxon>Actinomycetes</taxon>
        <taxon>Micromonosporales</taxon>
        <taxon>Micromonosporaceae</taxon>
    </lineage>
</organism>
<keyword evidence="1" id="KW-0472">Membrane</keyword>
<evidence type="ECO:0000313" key="3">
    <source>
        <dbReference type="EMBL" id="GFJ96033.1"/>
    </source>
</evidence>
<protein>
    <recommendedName>
        <fullName evidence="2">DUF6458 domain-containing protein</fullName>
    </recommendedName>
</protein>
<keyword evidence="1" id="KW-1133">Transmembrane helix</keyword>
<dbReference type="EMBL" id="BLPG01000002">
    <property type="protein sequence ID" value="GFJ96033.1"/>
    <property type="molecule type" value="Genomic_DNA"/>
</dbReference>
<evidence type="ECO:0000259" key="2">
    <source>
        <dbReference type="Pfam" id="PF20059"/>
    </source>
</evidence>
<dbReference type="AlphaFoldDB" id="A0A6V8LFK9"/>
<keyword evidence="1" id="KW-0812">Transmembrane</keyword>
<feature type="domain" description="DUF6458" evidence="2">
    <location>
        <begin position="53"/>
        <end position="114"/>
    </location>
</feature>
<accession>A0A6V8LFK9</accession>
<feature type="transmembrane region" description="Helical" evidence="1">
    <location>
        <begin position="51"/>
        <end position="71"/>
    </location>
</feature>
<dbReference type="Pfam" id="PF20059">
    <property type="entry name" value="DUF6458"/>
    <property type="match status" value="1"/>
</dbReference>
<reference evidence="3 4" key="2">
    <citation type="submission" date="2020-03" db="EMBL/GenBank/DDBJ databases">
        <authorList>
            <person name="Ichikawa N."/>
            <person name="Kimura A."/>
            <person name="Kitahashi Y."/>
            <person name="Uohara A."/>
        </authorList>
    </citation>
    <scope>NUCLEOTIDE SEQUENCE [LARGE SCALE GENOMIC DNA]</scope>
    <source>
        <strain evidence="3 4">NBRC 108638</strain>
    </source>
</reference>